<dbReference type="AlphaFoldDB" id="A0A066XM70"/>
<proteinExistence type="predicted"/>
<keyword evidence="2" id="KW-0472">Membrane</keyword>
<dbReference type="Proteomes" id="UP000027238">
    <property type="component" value="Unassembled WGS sequence"/>
</dbReference>
<keyword evidence="2" id="KW-0812">Transmembrane</keyword>
<keyword evidence="2" id="KW-1133">Transmembrane helix</keyword>
<sequence>MPNINEHPRGHLWAEHETNPAPEVMIHSAPEAVQIPFSNIAFRDDGANDAGPVHPDGDIAVPNDEEQTSQSKLKRRSRLWTWKTIIGICIGLLILAIVIPIMVTVVANDRGHDTRNTETTAIPSASQASYSFVPSTSSSAIPYPSSILNSVSNTPSVKVLLAIANLQ</sequence>
<accession>A0A066XM70</accession>
<evidence type="ECO:0000256" key="2">
    <source>
        <dbReference type="SAM" id="Phobius"/>
    </source>
</evidence>
<feature type="region of interest" description="Disordered" evidence="1">
    <location>
        <begin position="44"/>
        <end position="71"/>
    </location>
</feature>
<dbReference type="OMA" id="LWAEHET"/>
<comment type="caution">
    <text evidence="3">The sequence shown here is derived from an EMBL/GenBank/DDBJ whole genome shotgun (WGS) entry which is preliminary data.</text>
</comment>
<keyword evidence="4" id="KW-1185">Reference proteome</keyword>
<evidence type="ECO:0000256" key="1">
    <source>
        <dbReference type="SAM" id="MobiDB-lite"/>
    </source>
</evidence>
<dbReference type="EMBL" id="JMSE01000885">
    <property type="protein sequence ID" value="KDN66836.1"/>
    <property type="molecule type" value="Genomic_DNA"/>
</dbReference>
<dbReference type="OrthoDB" id="5244249at2759"/>
<reference evidence="4" key="1">
    <citation type="journal article" date="2014" name="Genome Announc.">
        <title>Draft genome sequence of Colletotrichum sublineola, a destructive pathogen of cultivated sorghum.</title>
        <authorList>
            <person name="Baroncelli R."/>
            <person name="Sanz-Martin J.M."/>
            <person name="Rech G.E."/>
            <person name="Sukno S.A."/>
            <person name="Thon M.R."/>
        </authorList>
    </citation>
    <scope>NUCLEOTIDE SEQUENCE [LARGE SCALE GENOMIC DNA]</scope>
    <source>
        <strain evidence="4">TX430BB</strain>
    </source>
</reference>
<feature type="transmembrane region" description="Helical" evidence="2">
    <location>
        <begin position="84"/>
        <end position="107"/>
    </location>
</feature>
<name>A0A066XM70_COLSU</name>
<gene>
    <name evidence="3" type="ORF">CSUB01_07171</name>
</gene>
<dbReference type="HOGENOM" id="CLU_1610628_0_0_1"/>
<protein>
    <submittedName>
        <fullName evidence="3">Uncharacterized protein</fullName>
    </submittedName>
</protein>
<evidence type="ECO:0000313" key="4">
    <source>
        <dbReference type="Proteomes" id="UP000027238"/>
    </source>
</evidence>
<organism evidence="3 4">
    <name type="scientific">Colletotrichum sublineola</name>
    <name type="common">Sorghum anthracnose fungus</name>
    <dbReference type="NCBI Taxonomy" id="1173701"/>
    <lineage>
        <taxon>Eukaryota</taxon>
        <taxon>Fungi</taxon>
        <taxon>Dikarya</taxon>
        <taxon>Ascomycota</taxon>
        <taxon>Pezizomycotina</taxon>
        <taxon>Sordariomycetes</taxon>
        <taxon>Hypocreomycetidae</taxon>
        <taxon>Glomerellales</taxon>
        <taxon>Glomerellaceae</taxon>
        <taxon>Colletotrichum</taxon>
        <taxon>Colletotrichum graminicola species complex</taxon>
    </lineage>
</organism>
<evidence type="ECO:0000313" key="3">
    <source>
        <dbReference type="EMBL" id="KDN66836.1"/>
    </source>
</evidence>